<reference evidence="8" key="2">
    <citation type="submission" date="2013-12" db="EMBL/GenBank/DDBJ databases">
        <authorList>
            <person name="Yu Y."/>
            <person name="Lee S."/>
            <person name="de Baynast K."/>
            <person name="Wissotski M."/>
            <person name="Liu L."/>
            <person name="Talag J."/>
            <person name="Goicoechea J."/>
            <person name="Angelova A."/>
            <person name="Jetty R."/>
            <person name="Kudrna D."/>
            <person name="Golser W."/>
            <person name="Rivera L."/>
            <person name="Zhang J."/>
            <person name="Wing R."/>
        </authorList>
    </citation>
    <scope>NUCLEOTIDE SEQUENCE</scope>
</reference>
<dbReference type="GO" id="GO:0016567">
    <property type="term" value="P:protein ubiquitination"/>
    <property type="evidence" value="ECO:0007669"/>
    <property type="project" value="UniProtKB-UniPathway"/>
</dbReference>
<evidence type="ECO:0008006" key="9">
    <source>
        <dbReference type="Google" id="ProtNLM"/>
    </source>
</evidence>
<dbReference type="STRING" id="77586.A0A0D9Y122"/>
<dbReference type="GO" id="GO:0006511">
    <property type="term" value="P:ubiquitin-dependent protein catabolic process"/>
    <property type="evidence" value="ECO:0007669"/>
    <property type="project" value="InterPro"/>
</dbReference>
<proteinExistence type="inferred from homology"/>
<evidence type="ECO:0000256" key="4">
    <source>
        <dbReference type="SAM" id="MobiDB-lite"/>
    </source>
</evidence>
<reference evidence="7" key="3">
    <citation type="submission" date="2015-04" db="UniProtKB">
        <authorList>
            <consortium name="EnsemblPlants"/>
        </authorList>
    </citation>
    <scope>IDENTIFICATION</scope>
</reference>
<dbReference type="InterPro" id="IPR016897">
    <property type="entry name" value="SKP1"/>
</dbReference>
<feature type="domain" description="SKP1 component dimerisation" evidence="5">
    <location>
        <begin position="178"/>
        <end position="224"/>
    </location>
</feature>
<dbReference type="EnsemblPlants" id="LPERR12G14730.1">
    <property type="protein sequence ID" value="LPERR12G14730.1"/>
    <property type="gene ID" value="LPERR12G14730"/>
</dbReference>
<dbReference type="AlphaFoldDB" id="A0A0D9Y122"/>
<evidence type="ECO:0000256" key="1">
    <source>
        <dbReference type="ARBA" id="ARBA00004906"/>
    </source>
</evidence>
<dbReference type="Pfam" id="PF01466">
    <property type="entry name" value="Skp1"/>
    <property type="match status" value="1"/>
</dbReference>
<feature type="domain" description="SKP1 component POZ" evidence="6">
    <location>
        <begin position="84"/>
        <end position="136"/>
    </location>
</feature>
<dbReference type="SUPFAM" id="SSF54695">
    <property type="entry name" value="POZ domain"/>
    <property type="match status" value="1"/>
</dbReference>
<dbReference type="Proteomes" id="UP000032180">
    <property type="component" value="Chromosome 12"/>
</dbReference>
<keyword evidence="8" id="KW-1185">Reference proteome</keyword>
<dbReference type="InterPro" id="IPR001232">
    <property type="entry name" value="SKP1-like"/>
</dbReference>
<dbReference type="UniPathway" id="UPA00143"/>
<dbReference type="eggNOG" id="KOG1724">
    <property type="taxonomic scope" value="Eukaryota"/>
</dbReference>
<dbReference type="Gene3D" id="3.30.710.10">
    <property type="entry name" value="Potassium Channel Kv1.1, Chain A"/>
    <property type="match status" value="1"/>
</dbReference>
<evidence type="ECO:0000313" key="7">
    <source>
        <dbReference type="EnsemblPlants" id="LPERR12G14730.1"/>
    </source>
</evidence>
<name>A0A0D9Y122_9ORYZ</name>
<accession>A0A0D9Y122</accession>
<dbReference type="Pfam" id="PF03931">
    <property type="entry name" value="Skp1_POZ"/>
    <property type="match status" value="1"/>
</dbReference>
<evidence type="ECO:0000259" key="5">
    <source>
        <dbReference type="Pfam" id="PF01466"/>
    </source>
</evidence>
<dbReference type="HOGENOM" id="CLU_1226374_0_0_1"/>
<organism evidence="7 8">
    <name type="scientific">Leersia perrieri</name>
    <dbReference type="NCBI Taxonomy" id="77586"/>
    <lineage>
        <taxon>Eukaryota</taxon>
        <taxon>Viridiplantae</taxon>
        <taxon>Streptophyta</taxon>
        <taxon>Embryophyta</taxon>
        <taxon>Tracheophyta</taxon>
        <taxon>Spermatophyta</taxon>
        <taxon>Magnoliopsida</taxon>
        <taxon>Liliopsida</taxon>
        <taxon>Poales</taxon>
        <taxon>Poaceae</taxon>
        <taxon>BOP clade</taxon>
        <taxon>Oryzoideae</taxon>
        <taxon>Oryzeae</taxon>
        <taxon>Oryzinae</taxon>
        <taxon>Leersia</taxon>
    </lineage>
</organism>
<evidence type="ECO:0000313" key="8">
    <source>
        <dbReference type="Proteomes" id="UP000032180"/>
    </source>
</evidence>
<keyword evidence="3" id="KW-0833">Ubl conjugation pathway</keyword>
<evidence type="ECO:0000256" key="3">
    <source>
        <dbReference type="ARBA" id="ARBA00022786"/>
    </source>
</evidence>
<dbReference type="InterPro" id="IPR016073">
    <property type="entry name" value="Skp1_comp_POZ"/>
</dbReference>
<dbReference type="InterPro" id="IPR016072">
    <property type="entry name" value="Skp1_comp_dimer"/>
</dbReference>
<dbReference type="SUPFAM" id="SSF81382">
    <property type="entry name" value="Skp1 dimerisation domain-like"/>
    <property type="match status" value="1"/>
</dbReference>
<dbReference type="InterPro" id="IPR036296">
    <property type="entry name" value="SKP1-like_dim_sf"/>
</dbReference>
<feature type="region of interest" description="Disordered" evidence="4">
    <location>
        <begin position="49"/>
        <end position="70"/>
    </location>
</feature>
<evidence type="ECO:0000256" key="2">
    <source>
        <dbReference type="ARBA" id="ARBA00009993"/>
    </source>
</evidence>
<evidence type="ECO:0000259" key="6">
    <source>
        <dbReference type="Pfam" id="PF03931"/>
    </source>
</evidence>
<sequence length="226" mass="25141">MQLASKTDGPGLISWLGRIAAWTISAWIARKPKRLQFFGKVFPLSSLTTTAPPPPRLSQSPPVTEPGGMEADQVVEPDQEEGPVTLVSAEGEEFQVADVVALDSPIINRLIGHGRRLSLPSIRSKTLRKVIEYAEKISTTRIATTKPLDVDNMDPWRMKFFSNMDPTALAANHLEMTGLLRMACERSAEVMAGRTPEDVQKLFNLRPIFSPTEEAEIRENNKWAFD</sequence>
<comment type="similarity">
    <text evidence="2">Belongs to the SKP1 family.</text>
</comment>
<dbReference type="Gramene" id="LPERR12G14730.1">
    <property type="protein sequence ID" value="LPERR12G14730.1"/>
    <property type="gene ID" value="LPERR12G14730"/>
</dbReference>
<dbReference type="PANTHER" id="PTHR11165">
    <property type="entry name" value="SKP1"/>
    <property type="match status" value="1"/>
</dbReference>
<comment type="pathway">
    <text evidence="1">Protein modification; protein ubiquitination.</text>
</comment>
<reference evidence="7 8" key="1">
    <citation type="submission" date="2012-08" db="EMBL/GenBank/DDBJ databases">
        <title>Oryza genome evolution.</title>
        <authorList>
            <person name="Wing R.A."/>
        </authorList>
    </citation>
    <scope>NUCLEOTIDE SEQUENCE</scope>
</reference>
<dbReference type="InterPro" id="IPR011333">
    <property type="entry name" value="SKP1/BTB/POZ_sf"/>
</dbReference>
<dbReference type="SMART" id="SM00512">
    <property type="entry name" value="Skp1"/>
    <property type="match status" value="1"/>
</dbReference>
<protein>
    <recommendedName>
        <fullName evidence="9">SKP1 component dimerisation domain-containing protein</fullName>
    </recommendedName>
</protein>
<dbReference type="GO" id="GO:0009867">
    <property type="term" value="P:jasmonic acid mediated signaling pathway"/>
    <property type="evidence" value="ECO:0007669"/>
    <property type="project" value="UniProtKB-ARBA"/>
</dbReference>